<dbReference type="PANTHER" id="PTHR30001">
    <property type="entry name" value="RIBONUCLEASE"/>
    <property type="match status" value="1"/>
</dbReference>
<evidence type="ECO:0000313" key="14">
    <source>
        <dbReference type="Proteomes" id="UP000626092"/>
    </source>
</evidence>
<keyword evidence="4" id="KW-0479">Metal-binding</keyword>
<dbReference type="GO" id="GO:0046872">
    <property type="term" value="F:metal ion binding"/>
    <property type="evidence" value="ECO:0007669"/>
    <property type="project" value="UniProtKB-KW"/>
</dbReference>
<dbReference type="GO" id="GO:0004519">
    <property type="term" value="F:endonuclease activity"/>
    <property type="evidence" value="ECO:0007669"/>
    <property type="project" value="UniProtKB-KW"/>
</dbReference>
<keyword evidence="11" id="KW-0812">Transmembrane</keyword>
<dbReference type="InterPro" id="IPR004659">
    <property type="entry name" value="RNase_E/G"/>
</dbReference>
<keyword evidence="11" id="KW-1133">Transmembrane helix</keyword>
<evidence type="ECO:0000259" key="12">
    <source>
        <dbReference type="Pfam" id="PF10150"/>
    </source>
</evidence>
<name>A0A834LD12_RHOSS</name>
<dbReference type="Pfam" id="PF10150">
    <property type="entry name" value="RNase_E_G"/>
    <property type="match status" value="3"/>
</dbReference>
<accession>A0A834LD12</accession>
<keyword evidence="5" id="KW-0255">Endonuclease</keyword>
<dbReference type="GO" id="GO:0006364">
    <property type="term" value="P:rRNA processing"/>
    <property type="evidence" value="ECO:0007669"/>
    <property type="project" value="TreeGrafter"/>
</dbReference>
<feature type="domain" description="RNA-binding protein AU-1/Ribonuclease E/G" evidence="12">
    <location>
        <begin position="869"/>
        <end position="979"/>
    </location>
</feature>
<keyword evidence="6" id="KW-0378">Hydrolase</keyword>
<dbReference type="PANTHER" id="PTHR30001:SF1">
    <property type="entry name" value="RIBONUCLEASE E_G-LIKE PROTEIN, CHLOROPLASTIC"/>
    <property type="match status" value="1"/>
</dbReference>
<keyword evidence="3" id="KW-0540">Nuclease</keyword>
<evidence type="ECO:0000256" key="10">
    <source>
        <dbReference type="SAM" id="MobiDB-lite"/>
    </source>
</evidence>
<dbReference type="InterPro" id="IPR012340">
    <property type="entry name" value="NA-bd_OB-fold"/>
</dbReference>
<feature type="domain" description="RNA-binding protein AU-1/Ribonuclease E/G" evidence="12">
    <location>
        <begin position="719"/>
        <end position="773"/>
    </location>
</feature>
<evidence type="ECO:0000256" key="7">
    <source>
        <dbReference type="ARBA" id="ARBA00022842"/>
    </source>
</evidence>
<comment type="similarity">
    <text evidence="2">Belongs to the RNase E/G family.</text>
</comment>
<keyword evidence="14" id="KW-1185">Reference proteome</keyword>
<dbReference type="OrthoDB" id="6123450at2759"/>
<evidence type="ECO:0000256" key="1">
    <source>
        <dbReference type="ARBA" id="ARBA00001946"/>
    </source>
</evidence>
<dbReference type="GO" id="GO:0003723">
    <property type="term" value="F:RNA binding"/>
    <property type="evidence" value="ECO:0007669"/>
    <property type="project" value="UniProtKB-KW"/>
</dbReference>
<organism evidence="13 14">
    <name type="scientific">Rhododendron simsii</name>
    <name type="common">Sims's rhododendron</name>
    <dbReference type="NCBI Taxonomy" id="118357"/>
    <lineage>
        <taxon>Eukaryota</taxon>
        <taxon>Viridiplantae</taxon>
        <taxon>Streptophyta</taxon>
        <taxon>Embryophyta</taxon>
        <taxon>Tracheophyta</taxon>
        <taxon>Spermatophyta</taxon>
        <taxon>Magnoliopsida</taxon>
        <taxon>eudicotyledons</taxon>
        <taxon>Gunneridae</taxon>
        <taxon>Pentapetalae</taxon>
        <taxon>asterids</taxon>
        <taxon>Ericales</taxon>
        <taxon>Ericaceae</taxon>
        <taxon>Ericoideae</taxon>
        <taxon>Rhodoreae</taxon>
        <taxon>Rhododendron</taxon>
    </lineage>
</organism>
<evidence type="ECO:0000256" key="3">
    <source>
        <dbReference type="ARBA" id="ARBA00022722"/>
    </source>
</evidence>
<feature type="compositionally biased region" description="Gly residues" evidence="10">
    <location>
        <begin position="828"/>
        <end position="839"/>
    </location>
</feature>
<dbReference type="EMBL" id="WJXA01000010">
    <property type="protein sequence ID" value="KAF7129616.1"/>
    <property type="molecule type" value="Genomic_DNA"/>
</dbReference>
<dbReference type="AlphaFoldDB" id="A0A834LD12"/>
<dbReference type="InterPro" id="IPR019307">
    <property type="entry name" value="RNA-bd_AU-1/RNase_E/G"/>
</dbReference>
<dbReference type="Gene3D" id="2.40.50.140">
    <property type="entry name" value="Nucleic acid-binding proteins"/>
    <property type="match status" value="1"/>
</dbReference>
<keyword evidence="11" id="KW-0472">Membrane</keyword>
<sequence length="1071" mass="119916">MDRFYMCTLLRSYVLYGGMSAMLNDSRDVGFLMKYWVIRVSLDVVLFIYWLMATEMAALRSPTEHANLWNSEAKIHRLGNFTCKCVDMGAMAPSCDTLWRLRPEFSLSVRVPGKQYRRIAGLNSWMRFQATKSSVHMLGSRMEDTYLFLRPFKLSPARDSKTILKCLNSDSSVSKQSSGDLIVRSGLYTSDMDTAIYKGSDFNGTFFERDQPTEEPWLLQSSLLYHYAPHSNSSTCLEDEDKLQQHDISNSLETKSFEQSILNVHPNSRNVNALSSNYKGYIPDESNQPVEEPWLFGFSLFLSSDTKAVSNNKCVKEEPSHPKVYDPLHQVTEQLVPEDESSAVYPYDEWNIFADQKKSSAVSQKDSVSIVILINSSVCTMQRIAVLEDGKLVEVFLEPVKNNILCDSIYLGVVTESAPQGGAFVNIGGRKPSFMEINHAIEPFIFPPFCRHTKLGEVNGSAFVMPEKIQNNSSVVEVEDEIDGVDIDDDALHNECTGHEISDDYAIREVHMENVNGSLPRHVEVEADVDGCSDLLDRNTNMEGTKNKWALVQPGTKIIVQVTKEELGNKGPRLTAIPQLRSRFWVLKTRSNSISVSKKIRSVAERKRLKGIATNLKPEGLGLIVRTFAADRSTNELMKDLEGLLSIWKDIMEHAKSAALAADEDVEGEPYVMLHRAMGQTLSIVQDYFSKEVNVGSLLNHGLRKLCHTLRLNWIEEFQTVKSMVVDSPRTYHEVITYLEEKAPDLCDRVELYRDRTPLFDKYNIEKEMDNMLINSGHKAAVHRTGYGGERVGGAGGDRFSNAVNEGVVGDEEGNGVDREEGGDLGDLEGGGEGVAEEGGAGVSEHSVFSASLLAFEVLPGVHLLFPASKVDLPNGAYLVIEQTEALVSIDVNSGKCMTNMQEEAILSVNRDAAKQIARELRLRDIGGIIVVDFLKMEDHIYKRLVYDEIKEEVKRDRSTVNISELSMNGIMEITRKRVCCSRAKAKLKKVKGTISVFDSYCTSDARMDGIAEPENAQSYPRFEVLVDRSLTRGKFKVPRGFTRGEFKVKPATDEEYHNSQNQVANPGLRG</sequence>
<keyword evidence="8" id="KW-0694">RNA-binding</keyword>
<evidence type="ECO:0000313" key="13">
    <source>
        <dbReference type="EMBL" id="KAF7129616.1"/>
    </source>
</evidence>
<proteinExistence type="inferred from homology"/>
<reference evidence="13" key="1">
    <citation type="submission" date="2019-11" db="EMBL/GenBank/DDBJ databases">
        <authorList>
            <person name="Liu Y."/>
            <person name="Hou J."/>
            <person name="Li T.-Q."/>
            <person name="Guan C.-H."/>
            <person name="Wu X."/>
            <person name="Wu H.-Z."/>
            <person name="Ling F."/>
            <person name="Zhang R."/>
            <person name="Shi X.-G."/>
            <person name="Ren J.-P."/>
            <person name="Chen E.-F."/>
            <person name="Sun J.-M."/>
        </authorList>
    </citation>
    <scope>NUCLEOTIDE SEQUENCE</scope>
    <source>
        <strain evidence="13">Adult_tree_wgs_1</strain>
        <tissue evidence="13">Leaves</tissue>
    </source>
</reference>
<comment type="cofactor">
    <cofactor evidence="1">
        <name>Mg(2+)</name>
        <dbReference type="ChEBI" id="CHEBI:18420"/>
    </cofactor>
</comment>
<evidence type="ECO:0000256" key="4">
    <source>
        <dbReference type="ARBA" id="ARBA00022723"/>
    </source>
</evidence>
<dbReference type="GO" id="GO:0005737">
    <property type="term" value="C:cytoplasm"/>
    <property type="evidence" value="ECO:0007669"/>
    <property type="project" value="TreeGrafter"/>
</dbReference>
<comment type="caution">
    <text evidence="13">The sequence shown here is derived from an EMBL/GenBank/DDBJ whole genome shotgun (WGS) entry which is preliminary data.</text>
</comment>
<comment type="function">
    <text evidence="9">Involved in intercistronic processing of primary transcripts from chloroplast operons. The endonucleolytic activity of the enzyme depends on the number of phosphates at the 5' end, is inhibited by structured RNA, and preferentially cleaves A/U-rich sequences.</text>
</comment>
<dbReference type="GO" id="GO:0004540">
    <property type="term" value="F:RNA nuclease activity"/>
    <property type="evidence" value="ECO:0007669"/>
    <property type="project" value="InterPro"/>
</dbReference>
<evidence type="ECO:0000256" key="9">
    <source>
        <dbReference type="ARBA" id="ARBA00023436"/>
    </source>
</evidence>
<dbReference type="Proteomes" id="UP000626092">
    <property type="component" value="Unassembled WGS sequence"/>
</dbReference>
<feature type="region of interest" description="Disordered" evidence="10">
    <location>
        <begin position="807"/>
        <end position="839"/>
    </location>
</feature>
<evidence type="ECO:0000256" key="6">
    <source>
        <dbReference type="ARBA" id="ARBA00022801"/>
    </source>
</evidence>
<evidence type="ECO:0000256" key="5">
    <source>
        <dbReference type="ARBA" id="ARBA00022759"/>
    </source>
</evidence>
<feature type="domain" description="RNA-binding protein AU-1/Ribonuclease E/G" evidence="12">
    <location>
        <begin position="580"/>
        <end position="694"/>
    </location>
</feature>
<evidence type="ECO:0000256" key="8">
    <source>
        <dbReference type="ARBA" id="ARBA00022884"/>
    </source>
</evidence>
<feature type="region of interest" description="Disordered" evidence="10">
    <location>
        <begin position="1052"/>
        <end position="1071"/>
    </location>
</feature>
<gene>
    <name evidence="13" type="ORF">RHSIM_Rhsim10G0203500</name>
</gene>
<keyword evidence="7" id="KW-0460">Magnesium</keyword>
<dbReference type="GO" id="GO:0016787">
    <property type="term" value="F:hydrolase activity"/>
    <property type="evidence" value="ECO:0007669"/>
    <property type="project" value="UniProtKB-KW"/>
</dbReference>
<evidence type="ECO:0000256" key="2">
    <source>
        <dbReference type="ARBA" id="ARBA00005522"/>
    </source>
</evidence>
<protein>
    <recommendedName>
        <fullName evidence="12">RNA-binding protein AU-1/Ribonuclease E/G domain-containing protein</fullName>
    </recommendedName>
</protein>
<feature type="transmembrane region" description="Helical" evidence="11">
    <location>
        <begin position="32"/>
        <end position="52"/>
    </location>
</feature>
<dbReference type="SUPFAM" id="SSF50249">
    <property type="entry name" value="Nucleic acid-binding proteins"/>
    <property type="match status" value="1"/>
</dbReference>
<evidence type="ECO:0000256" key="11">
    <source>
        <dbReference type="SAM" id="Phobius"/>
    </source>
</evidence>